<accession>A0A1H2DRP8</accession>
<evidence type="ECO:0000313" key="3">
    <source>
        <dbReference type="Proteomes" id="UP000199608"/>
    </source>
</evidence>
<dbReference type="EMBL" id="FNLL01000002">
    <property type="protein sequence ID" value="SDT85552.1"/>
    <property type="molecule type" value="Genomic_DNA"/>
</dbReference>
<dbReference type="AlphaFoldDB" id="A0A1H2DRP8"/>
<organism evidence="2 3">
    <name type="scientific">Desulfobacula phenolica</name>
    <dbReference type="NCBI Taxonomy" id="90732"/>
    <lineage>
        <taxon>Bacteria</taxon>
        <taxon>Pseudomonadati</taxon>
        <taxon>Thermodesulfobacteriota</taxon>
        <taxon>Desulfobacteria</taxon>
        <taxon>Desulfobacterales</taxon>
        <taxon>Desulfobacteraceae</taxon>
        <taxon>Desulfobacula</taxon>
    </lineage>
</organism>
<sequence>MKAILDKYLNANEITSPFLDKLKFMAYNAIKILLYKLYFRSNYKKYIIFKCNLMHCLYVLGRYEKDHMDYLKYLINDNKSGTIFDIGANSGLYTRHFLKVTNEKTKIIAIDPDVYCYGYTKNRFQDNNRVQVYHLALFDRNHKDISFFIPQIFSCLPEPSGASLFHNNQGDRQVKVDVKTLDSFHANDVIFIKLDVEGAEVEVIKGGLETIKKCRPILQVEAGGAGYDHKFNGICKLAESINYRVFKLKNDNLEEIKDYKNCKDMNIYLLPGIEKIT</sequence>
<dbReference type="NCBIfam" id="TIGR01444">
    <property type="entry name" value="fkbM_fam"/>
    <property type="match status" value="1"/>
</dbReference>
<dbReference type="InterPro" id="IPR006342">
    <property type="entry name" value="FkbM_mtfrase"/>
</dbReference>
<keyword evidence="2" id="KW-0808">Transferase</keyword>
<dbReference type="SUPFAM" id="SSF53335">
    <property type="entry name" value="S-adenosyl-L-methionine-dependent methyltransferases"/>
    <property type="match status" value="1"/>
</dbReference>
<proteinExistence type="predicted"/>
<dbReference type="InterPro" id="IPR052514">
    <property type="entry name" value="SAM-dependent_MTase"/>
</dbReference>
<reference evidence="3" key="1">
    <citation type="submission" date="2016-10" db="EMBL/GenBank/DDBJ databases">
        <authorList>
            <person name="Varghese N."/>
            <person name="Submissions S."/>
        </authorList>
    </citation>
    <scope>NUCLEOTIDE SEQUENCE [LARGE SCALE GENOMIC DNA]</scope>
    <source>
        <strain evidence="3">DSM 3384</strain>
    </source>
</reference>
<dbReference type="RefSeq" id="WP_092230168.1">
    <property type="nucleotide sequence ID" value="NZ_FNLL01000002.1"/>
</dbReference>
<keyword evidence="2" id="KW-0489">Methyltransferase</keyword>
<dbReference type="Pfam" id="PF05050">
    <property type="entry name" value="Methyltransf_21"/>
    <property type="match status" value="1"/>
</dbReference>
<gene>
    <name evidence="2" type="ORF">SAMN04487931_10246</name>
</gene>
<dbReference type="PANTHER" id="PTHR34203:SF15">
    <property type="entry name" value="SLL1173 PROTEIN"/>
    <property type="match status" value="1"/>
</dbReference>
<evidence type="ECO:0000313" key="2">
    <source>
        <dbReference type="EMBL" id="SDT85552.1"/>
    </source>
</evidence>
<dbReference type="GO" id="GO:0008168">
    <property type="term" value="F:methyltransferase activity"/>
    <property type="evidence" value="ECO:0007669"/>
    <property type="project" value="UniProtKB-KW"/>
</dbReference>
<dbReference type="Gene3D" id="3.40.50.150">
    <property type="entry name" value="Vaccinia Virus protein VP39"/>
    <property type="match status" value="1"/>
</dbReference>
<keyword evidence="3" id="KW-1185">Reference proteome</keyword>
<evidence type="ECO:0000259" key="1">
    <source>
        <dbReference type="Pfam" id="PF05050"/>
    </source>
</evidence>
<dbReference type="PANTHER" id="PTHR34203">
    <property type="entry name" value="METHYLTRANSFERASE, FKBM FAMILY PROTEIN"/>
    <property type="match status" value="1"/>
</dbReference>
<dbReference type="Proteomes" id="UP000199608">
    <property type="component" value="Unassembled WGS sequence"/>
</dbReference>
<protein>
    <submittedName>
        <fullName evidence="2">Methyltransferase, FkbM family</fullName>
    </submittedName>
</protein>
<dbReference type="InterPro" id="IPR029063">
    <property type="entry name" value="SAM-dependent_MTases_sf"/>
</dbReference>
<feature type="domain" description="Methyltransferase FkbM" evidence="1">
    <location>
        <begin position="85"/>
        <end position="244"/>
    </location>
</feature>
<dbReference type="GO" id="GO:0032259">
    <property type="term" value="P:methylation"/>
    <property type="evidence" value="ECO:0007669"/>
    <property type="project" value="UniProtKB-KW"/>
</dbReference>
<name>A0A1H2DRP8_9BACT</name>